<dbReference type="InterPro" id="IPR050523">
    <property type="entry name" value="AKR_Detox_Biosynth"/>
</dbReference>
<dbReference type="CDD" id="cd19084">
    <property type="entry name" value="AKR_AKR11B1-like"/>
    <property type="match status" value="1"/>
</dbReference>
<dbReference type="GO" id="GO:0005829">
    <property type="term" value="C:cytosol"/>
    <property type="evidence" value="ECO:0007669"/>
    <property type="project" value="TreeGrafter"/>
</dbReference>
<dbReference type="PRINTS" id="PR00069">
    <property type="entry name" value="ALDKETRDTASE"/>
</dbReference>
<dbReference type="AlphaFoldDB" id="A0A926ECK6"/>
<dbReference type="Proteomes" id="UP000660861">
    <property type="component" value="Unassembled WGS sequence"/>
</dbReference>
<dbReference type="PROSITE" id="PS00062">
    <property type="entry name" value="ALDOKETO_REDUCTASE_2"/>
    <property type="match status" value="1"/>
</dbReference>
<sequence length="317" mass="35047">MRFKKLGNTDLNVSVIGAGTWAIGGDFWGPADDKNSIETLRTAIDAGVTLVDTAPAYGRGHAEKIVGEAIKGVRDKVILATKCAIRWDDQTSPVYKDCSPEYITYGIDKSLKNLGVDTIDLMQIHWPEPVQKTPFEDTMAALMKAKDQGKIRYIGVSNFSPAQMDACRKAGEVVSIQPQFSLIYRDEQHLLEYAKAHGMGVLTYGSLGSGVLSGKYKELPKFGPGDNRANFYDFFQEPKWSKCMQLVEVLRSIAADHNVPVGQVAINWTTQNDLVTSALVGMRTPEQALQNVAAANWELSEKEIAYINSEYDRIFAE</sequence>
<protein>
    <submittedName>
        <fullName evidence="3">Aldo/keto reductase</fullName>
    </submittedName>
</protein>
<dbReference type="InterPro" id="IPR018170">
    <property type="entry name" value="Aldo/ket_reductase_CS"/>
</dbReference>
<keyword evidence="1" id="KW-0560">Oxidoreductase</keyword>
<dbReference type="GO" id="GO:0016491">
    <property type="term" value="F:oxidoreductase activity"/>
    <property type="evidence" value="ECO:0007669"/>
    <property type="project" value="UniProtKB-KW"/>
</dbReference>
<evidence type="ECO:0000256" key="1">
    <source>
        <dbReference type="ARBA" id="ARBA00023002"/>
    </source>
</evidence>
<dbReference type="SUPFAM" id="SSF51430">
    <property type="entry name" value="NAD(P)-linked oxidoreductase"/>
    <property type="match status" value="1"/>
</dbReference>
<organism evidence="3 4">
    <name type="scientific">Zongyangia hominis</name>
    <dbReference type="NCBI Taxonomy" id="2763677"/>
    <lineage>
        <taxon>Bacteria</taxon>
        <taxon>Bacillati</taxon>
        <taxon>Bacillota</taxon>
        <taxon>Clostridia</taxon>
        <taxon>Eubacteriales</taxon>
        <taxon>Oscillospiraceae</taxon>
        <taxon>Zongyangia</taxon>
    </lineage>
</organism>
<reference evidence="3" key="1">
    <citation type="submission" date="2020-08" db="EMBL/GenBank/DDBJ databases">
        <title>Genome public.</title>
        <authorList>
            <person name="Liu C."/>
            <person name="Sun Q."/>
        </authorList>
    </citation>
    <scope>NUCLEOTIDE SEQUENCE</scope>
    <source>
        <strain evidence="3">NSJ-54</strain>
    </source>
</reference>
<dbReference type="EMBL" id="JACRTC010000004">
    <property type="protein sequence ID" value="MBC8570595.1"/>
    <property type="molecule type" value="Genomic_DNA"/>
</dbReference>
<evidence type="ECO:0000313" key="3">
    <source>
        <dbReference type="EMBL" id="MBC8570595.1"/>
    </source>
</evidence>
<evidence type="ECO:0000313" key="4">
    <source>
        <dbReference type="Proteomes" id="UP000660861"/>
    </source>
</evidence>
<name>A0A926ECK6_9FIRM</name>
<dbReference type="InterPro" id="IPR023210">
    <property type="entry name" value="NADP_OxRdtase_dom"/>
</dbReference>
<dbReference type="Pfam" id="PF00248">
    <property type="entry name" value="Aldo_ket_red"/>
    <property type="match status" value="1"/>
</dbReference>
<dbReference type="Gene3D" id="3.20.20.100">
    <property type="entry name" value="NADP-dependent oxidoreductase domain"/>
    <property type="match status" value="1"/>
</dbReference>
<dbReference type="PANTHER" id="PTHR43364">
    <property type="entry name" value="NADH-SPECIFIC METHYLGLYOXAL REDUCTASE-RELATED"/>
    <property type="match status" value="1"/>
</dbReference>
<keyword evidence="4" id="KW-1185">Reference proteome</keyword>
<accession>A0A926ECK6</accession>
<dbReference type="InterPro" id="IPR036812">
    <property type="entry name" value="NAD(P)_OxRdtase_dom_sf"/>
</dbReference>
<evidence type="ECO:0000259" key="2">
    <source>
        <dbReference type="Pfam" id="PF00248"/>
    </source>
</evidence>
<dbReference type="RefSeq" id="WP_262397692.1">
    <property type="nucleotide sequence ID" value="NZ_JACRTC010000004.1"/>
</dbReference>
<proteinExistence type="predicted"/>
<feature type="domain" description="NADP-dependent oxidoreductase" evidence="2">
    <location>
        <begin position="16"/>
        <end position="309"/>
    </location>
</feature>
<dbReference type="InterPro" id="IPR020471">
    <property type="entry name" value="AKR"/>
</dbReference>
<gene>
    <name evidence="3" type="ORF">H8709_07080</name>
</gene>
<comment type="caution">
    <text evidence="3">The sequence shown here is derived from an EMBL/GenBank/DDBJ whole genome shotgun (WGS) entry which is preliminary data.</text>
</comment>
<dbReference type="PANTHER" id="PTHR43364:SF4">
    <property type="entry name" value="NAD(P)-LINKED OXIDOREDUCTASE SUPERFAMILY PROTEIN"/>
    <property type="match status" value="1"/>
</dbReference>